<evidence type="ECO:0000313" key="2">
    <source>
        <dbReference type="EMBL" id="MCA9386128.1"/>
    </source>
</evidence>
<comment type="caution">
    <text evidence="2">The sequence shown here is derived from an EMBL/GenBank/DDBJ whole genome shotgun (WGS) entry which is preliminary data.</text>
</comment>
<reference evidence="2" key="1">
    <citation type="submission" date="2020-04" db="EMBL/GenBank/DDBJ databases">
        <authorList>
            <person name="Zhang T."/>
        </authorList>
    </citation>
    <scope>NUCLEOTIDE SEQUENCE</scope>
    <source>
        <strain evidence="2">HKST-UBA11</strain>
    </source>
</reference>
<organism evidence="2 3">
    <name type="scientific">Candidatus Dojkabacteria bacterium</name>
    <dbReference type="NCBI Taxonomy" id="2099670"/>
    <lineage>
        <taxon>Bacteria</taxon>
        <taxon>Candidatus Dojkabacteria</taxon>
    </lineage>
</organism>
<keyword evidence="1" id="KW-0472">Membrane</keyword>
<sequence length="135" mass="15393">MELLLIIGTIILVVVIVFIFAAKPKKIQWHKDVEKKLIQISTLQKQEGAASKITALLEYDKLLDFVLKAKGIKGMTMGERLKGAQKFFDNQLYNDIWSAHKIRNKVAHEMNYQPSEKELSIASSSLRKAIKLLLK</sequence>
<dbReference type="AlphaFoldDB" id="A0A955RLA9"/>
<gene>
    <name evidence="2" type="ORF">KC717_05770</name>
</gene>
<feature type="transmembrane region" description="Helical" evidence="1">
    <location>
        <begin position="6"/>
        <end position="22"/>
    </location>
</feature>
<name>A0A955RLA9_9BACT</name>
<protein>
    <recommendedName>
        <fullName evidence="4">DUF4145 domain-containing protein</fullName>
    </recommendedName>
</protein>
<keyword evidence="1" id="KW-0812">Transmembrane</keyword>
<accession>A0A955RLA9</accession>
<evidence type="ECO:0000256" key="1">
    <source>
        <dbReference type="SAM" id="Phobius"/>
    </source>
</evidence>
<reference evidence="2" key="2">
    <citation type="journal article" date="2021" name="Microbiome">
        <title>Successional dynamics and alternative stable states in a saline activated sludge microbial community over 9 years.</title>
        <authorList>
            <person name="Wang Y."/>
            <person name="Ye J."/>
            <person name="Ju F."/>
            <person name="Liu L."/>
            <person name="Boyd J.A."/>
            <person name="Deng Y."/>
            <person name="Parks D.H."/>
            <person name="Jiang X."/>
            <person name="Yin X."/>
            <person name="Woodcroft B.J."/>
            <person name="Tyson G.W."/>
            <person name="Hugenholtz P."/>
            <person name="Polz M.F."/>
            <person name="Zhang T."/>
        </authorList>
    </citation>
    <scope>NUCLEOTIDE SEQUENCE</scope>
    <source>
        <strain evidence="2">HKST-UBA11</strain>
    </source>
</reference>
<keyword evidence="1" id="KW-1133">Transmembrane helix</keyword>
<dbReference type="Proteomes" id="UP000754563">
    <property type="component" value="Unassembled WGS sequence"/>
</dbReference>
<evidence type="ECO:0000313" key="3">
    <source>
        <dbReference type="Proteomes" id="UP000754563"/>
    </source>
</evidence>
<dbReference type="EMBL" id="JAGQLH010000083">
    <property type="protein sequence ID" value="MCA9386128.1"/>
    <property type="molecule type" value="Genomic_DNA"/>
</dbReference>
<evidence type="ECO:0008006" key="4">
    <source>
        <dbReference type="Google" id="ProtNLM"/>
    </source>
</evidence>
<proteinExistence type="predicted"/>